<accession>A0A8H3QHS4</accession>
<dbReference type="Proteomes" id="UP000615446">
    <property type="component" value="Unassembled WGS sequence"/>
</dbReference>
<dbReference type="EMBL" id="BLAL01000029">
    <property type="protein sequence ID" value="GES77224.1"/>
    <property type="molecule type" value="Genomic_DNA"/>
</dbReference>
<protein>
    <submittedName>
        <fullName evidence="2">Uncharacterized protein</fullName>
    </submittedName>
</protein>
<organism evidence="2 3">
    <name type="scientific">Rhizophagus clarus</name>
    <dbReference type="NCBI Taxonomy" id="94130"/>
    <lineage>
        <taxon>Eukaryota</taxon>
        <taxon>Fungi</taxon>
        <taxon>Fungi incertae sedis</taxon>
        <taxon>Mucoromycota</taxon>
        <taxon>Glomeromycotina</taxon>
        <taxon>Glomeromycetes</taxon>
        <taxon>Glomerales</taxon>
        <taxon>Glomeraceae</taxon>
        <taxon>Rhizophagus</taxon>
    </lineage>
</organism>
<feature type="region of interest" description="Disordered" evidence="1">
    <location>
        <begin position="905"/>
        <end position="963"/>
    </location>
</feature>
<comment type="caution">
    <text evidence="2">The sequence shown here is derived from an EMBL/GenBank/DDBJ whole genome shotgun (WGS) entry which is preliminary data.</text>
</comment>
<evidence type="ECO:0000256" key="1">
    <source>
        <dbReference type="SAM" id="MobiDB-lite"/>
    </source>
</evidence>
<proteinExistence type="predicted"/>
<name>A0A8H3QHS4_9GLOM</name>
<evidence type="ECO:0000313" key="3">
    <source>
        <dbReference type="Proteomes" id="UP000615446"/>
    </source>
</evidence>
<gene>
    <name evidence="2" type="ORF">RCL2_000460700</name>
</gene>
<evidence type="ECO:0000313" key="2">
    <source>
        <dbReference type="EMBL" id="GES77224.1"/>
    </source>
</evidence>
<reference evidence="2" key="1">
    <citation type="submission" date="2019-10" db="EMBL/GenBank/DDBJ databases">
        <title>Conservation and host-specific expression of non-tandemly repeated heterogenous ribosome RNA gene in arbuscular mycorrhizal fungi.</title>
        <authorList>
            <person name="Maeda T."/>
            <person name="Kobayashi Y."/>
            <person name="Nakagawa T."/>
            <person name="Ezawa T."/>
            <person name="Yamaguchi K."/>
            <person name="Bino T."/>
            <person name="Nishimoto Y."/>
            <person name="Shigenobu S."/>
            <person name="Kawaguchi M."/>
        </authorList>
    </citation>
    <scope>NUCLEOTIDE SEQUENCE</scope>
    <source>
        <strain evidence="2">HR1</strain>
    </source>
</reference>
<dbReference type="AlphaFoldDB" id="A0A8H3QHS4"/>
<feature type="compositionally biased region" description="Polar residues" evidence="1">
    <location>
        <begin position="923"/>
        <end position="953"/>
    </location>
</feature>
<dbReference type="OrthoDB" id="2391841at2759"/>
<sequence>MVEEENFNEISESERISLKFNEMLDCINDDTDNTSTFSDVNFEEIENFEKEIKEQEICNEMDEIIDHLEQQNFMPCVIIDFIEGKFQRCKGTGKLRQLRNLFGTWQVDRDAVKEVDGVLSKLGVCDSHFQFDNKYLHQSLSKNQKGFNEGIIQWRRCISCKKYVTFFSRGVGCVIHTWYLNKKNIQVPCIGQYKCKALHSYQNLCNRVYENIKSLQSICCLCYEDLGGHIHRRSGIRGKSATTCITEKLHDDDITKGLEFIGNLLIKIAQMENNNEFGRTFGQKLWNSRLNINSKKSAMESPQTLQEYYDAFPEFLNDFFYGMVDEIYQKRMKICNIKRKKNNKLPKITIPEETIKIVTFITSILLNLAFPHLKVWLPRILASFSRMPRLLGYFRQLLRVFHLTSHTDRYERQLAKIRMNTTDPSKRLIKGNNIWNLAIIDNIDFKERTFKFVKTGPEQVVELTAETSLFGMNQGIENTLTIFQQIIHELLNFKKINEEFTYNTNFNAETIKREILNRLDYGSCGESPNIVILEPGSNPNSDEEILHVAEMYKKDFVMESDSFLDIVADEAIFRRLIKCREKWPYIRPLLGQWHTSKDFCSVLLVLFSSYGLLSLASHLGVRFLDKFESAIDYRSTARVLDLIWAAVGIAINIYITKKKLLFSEIMNDEENDHICLKIWYLYYKWTGIWKAHRIGMRVGNFGLQRDSLSAAGPLYASAAKSNYTTAIAHFLATIAAHPQLEKKLNYCSAFKIPHDIDSGLHHVCFGFDEALETFGVRFIKGNISGNIIDEKNLKDQIKAFQSERERIDLLMSEYLNDNSISHSERAVNSRQESLWELVNDLIVIFGMDDPLSHQLFQKYTPTEIHQEGLDRLIACYPNGLERIEGIYRQEVLKIESRNTKGRRAVGVVRTKVKDYNNQKKSRNQPVTMPTQPSQDEILNEQSTDNLPDTTKPQSKQKKHRTTKEEMEILSVLKVYKDKLPDDAIASVCEQLSEIWTKKKIKDWWNYHKDK</sequence>